<gene>
    <name evidence="3" type="ORF">TM35_000451360</name>
</gene>
<feature type="region of interest" description="Disordered" evidence="1">
    <location>
        <begin position="102"/>
        <end position="361"/>
    </location>
</feature>
<protein>
    <recommendedName>
        <fullName evidence="5">Mucin TcMUCII</fullName>
    </recommendedName>
</protein>
<dbReference type="RefSeq" id="XP_028878464.1">
    <property type="nucleotide sequence ID" value="XM_029030233.1"/>
</dbReference>
<dbReference type="Proteomes" id="UP000192257">
    <property type="component" value="Unassembled WGS sequence"/>
</dbReference>
<evidence type="ECO:0000256" key="1">
    <source>
        <dbReference type="SAM" id="MobiDB-lite"/>
    </source>
</evidence>
<feature type="chain" id="PRO_5010867405" description="Mucin TcMUCII" evidence="2">
    <location>
        <begin position="25"/>
        <end position="404"/>
    </location>
</feature>
<dbReference type="EMBL" id="NBCO01000045">
    <property type="protein sequence ID" value="ORC84398.1"/>
    <property type="molecule type" value="Genomic_DNA"/>
</dbReference>
<proteinExistence type="predicted"/>
<accession>A0A1X0NIP8</accession>
<feature type="compositionally biased region" description="Basic and acidic residues" evidence="1">
    <location>
        <begin position="120"/>
        <end position="134"/>
    </location>
</feature>
<feature type="compositionally biased region" description="Basic and acidic residues" evidence="1">
    <location>
        <begin position="163"/>
        <end position="175"/>
    </location>
</feature>
<dbReference type="VEuPathDB" id="TriTrypDB:TM35_000451360"/>
<dbReference type="GeneID" id="39990013"/>
<evidence type="ECO:0000256" key="2">
    <source>
        <dbReference type="SAM" id="SignalP"/>
    </source>
</evidence>
<feature type="signal peptide" evidence="2">
    <location>
        <begin position="1"/>
        <end position="24"/>
    </location>
</feature>
<dbReference type="AlphaFoldDB" id="A0A1X0NIP8"/>
<sequence length="404" mass="41705">MVMMRYVLCILALLLSCACVHVLAEEVPAADLSDQVPDTESETKICLDGTPGCPHGPGGSAVVPAPAAPPSTPAAQCTPGTWNSSCHNTSNKNVFTTLFGEDALKSPSDSPDKGSPTCKKRVEPATHNSDEHQRTVTLAQDGGGAGEPTLSTNKETSLQRGQNQEKDKDKEKKQADVLLSAQEVKGSVSPQQEVAPEGPVSAHNGAGRNAESTSTTRRQTQGSSPPTKGDAAPHGDHGTPSNTSDETETGEQKPNQPSSPTAESAAPIDGNSVDHSTATPGTTAISGSEEANTTTPPITENTTTEAPTTTQSRDSNLTTQSTATDDVATVPNSPETNSTTLPSPESTVSEESTTTPSPVPNAEISTIASTVQTKANVDSSVGPVWMRTAAPLLIMAVLFSVTVY</sequence>
<evidence type="ECO:0000313" key="3">
    <source>
        <dbReference type="EMBL" id="ORC84398.1"/>
    </source>
</evidence>
<name>A0A1X0NIP8_9TRYP</name>
<keyword evidence="4" id="KW-1185">Reference proteome</keyword>
<feature type="compositionally biased region" description="Low complexity" evidence="1">
    <location>
        <begin position="289"/>
        <end position="310"/>
    </location>
</feature>
<evidence type="ECO:0000313" key="4">
    <source>
        <dbReference type="Proteomes" id="UP000192257"/>
    </source>
</evidence>
<comment type="caution">
    <text evidence="3">The sequence shown here is derived from an EMBL/GenBank/DDBJ whole genome shotgun (WGS) entry which is preliminary data.</text>
</comment>
<feature type="region of interest" description="Disordered" evidence="1">
    <location>
        <begin position="57"/>
        <end position="76"/>
    </location>
</feature>
<feature type="compositionally biased region" description="Polar residues" evidence="1">
    <location>
        <begin position="149"/>
        <end position="162"/>
    </location>
</feature>
<feature type="compositionally biased region" description="Low complexity" evidence="1">
    <location>
        <begin position="105"/>
        <end position="116"/>
    </location>
</feature>
<feature type="compositionally biased region" description="Low complexity" evidence="1">
    <location>
        <begin position="212"/>
        <end position="224"/>
    </location>
</feature>
<dbReference type="PROSITE" id="PS51257">
    <property type="entry name" value="PROKAR_LIPOPROTEIN"/>
    <property type="match status" value="1"/>
</dbReference>
<feature type="compositionally biased region" description="Polar residues" evidence="1">
    <location>
        <begin position="252"/>
        <end position="262"/>
    </location>
</feature>
<reference evidence="3 4" key="1">
    <citation type="submission" date="2017-03" db="EMBL/GenBank/DDBJ databases">
        <title>An alternative strategy for trypanosome survival in the mammalian bloodstream revealed through genome and transcriptome analysis of the ubiquitous bovine parasite Trypanosoma (Megatrypanum) theileri.</title>
        <authorList>
            <person name="Kelly S."/>
            <person name="Ivens A."/>
            <person name="Mott A."/>
            <person name="O'Neill E."/>
            <person name="Emms D."/>
            <person name="Macleod O."/>
            <person name="Voorheis P."/>
            <person name="Matthews J."/>
            <person name="Matthews K."/>
            <person name="Carrington M."/>
        </authorList>
    </citation>
    <scope>NUCLEOTIDE SEQUENCE [LARGE SCALE GENOMIC DNA]</scope>
    <source>
        <strain evidence="3">Edinburgh</strain>
    </source>
</reference>
<feature type="compositionally biased region" description="Polar residues" evidence="1">
    <location>
        <begin position="311"/>
        <end position="337"/>
    </location>
</feature>
<organism evidence="3 4">
    <name type="scientific">Trypanosoma theileri</name>
    <dbReference type="NCBI Taxonomy" id="67003"/>
    <lineage>
        <taxon>Eukaryota</taxon>
        <taxon>Discoba</taxon>
        <taxon>Euglenozoa</taxon>
        <taxon>Kinetoplastea</taxon>
        <taxon>Metakinetoplastina</taxon>
        <taxon>Trypanosomatida</taxon>
        <taxon>Trypanosomatidae</taxon>
        <taxon>Trypanosoma</taxon>
    </lineage>
</organism>
<feature type="compositionally biased region" description="Low complexity" evidence="1">
    <location>
        <begin position="338"/>
        <end position="356"/>
    </location>
</feature>
<keyword evidence="2" id="KW-0732">Signal</keyword>
<evidence type="ECO:0008006" key="5">
    <source>
        <dbReference type="Google" id="ProtNLM"/>
    </source>
</evidence>
<feature type="compositionally biased region" description="Polar residues" evidence="1">
    <location>
        <begin position="273"/>
        <end position="286"/>
    </location>
</feature>
<dbReference type="Gene3D" id="2.60.120.1540">
    <property type="match status" value="1"/>
</dbReference>